<organism evidence="7 8">
    <name type="scientific">Thalassotalea psychrophila</name>
    <dbReference type="NCBI Taxonomy" id="3065647"/>
    <lineage>
        <taxon>Bacteria</taxon>
        <taxon>Pseudomonadati</taxon>
        <taxon>Pseudomonadota</taxon>
        <taxon>Gammaproteobacteria</taxon>
        <taxon>Alteromonadales</taxon>
        <taxon>Colwelliaceae</taxon>
        <taxon>Thalassotalea</taxon>
    </lineage>
</organism>
<dbReference type="RefSeq" id="WP_348391073.1">
    <property type="nucleotide sequence ID" value="NZ_CP134145.1"/>
</dbReference>
<name>A0ABY9TUE7_9GAMM</name>
<evidence type="ECO:0000313" key="7">
    <source>
        <dbReference type="EMBL" id="WNC71953.1"/>
    </source>
</evidence>
<reference evidence="8" key="1">
    <citation type="submission" date="2023-09" db="EMBL/GenBank/DDBJ databases">
        <authorList>
            <person name="Li S."/>
            <person name="Li X."/>
            <person name="Zhang C."/>
            <person name="Zhao Z."/>
        </authorList>
    </citation>
    <scope>NUCLEOTIDE SEQUENCE [LARGE SCALE GENOMIC DNA]</scope>
    <source>
        <strain evidence="8">SQ149</strain>
    </source>
</reference>
<evidence type="ECO:0000256" key="6">
    <source>
        <dbReference type="SAM" id="SignalP"/>
    </source>
</evidence>
<dbReference type="EMBL" id="CP134145">
    <property type="protein sequence ID" value="WNC71953.1"/>
    <property type="molecule type" value="Genomic_DNA"/>
</dbReference>
<evidence type="ECO:0000256" key="2">
    <source>
        <dbReference type="ARBA" id="ARBA00022670"/>
    </source>
</evidence>
<evidence type="ECO:0000256" key="3">
    <source>
        <dbReference type="ARBA" id="ARBA00022729"/>
    </source>
</evidence>
<dbReference type="Gene3D" id="3.40.50.1820">
    <property type="entry name" value="alpha/beta hydrolase"/>
    <property type="match status" value="1"/>
</dbReference>
<dbReference type="Pfam" id="PF00450">
    <property type="entry name" value="Peptidase_S10"/>
    <property type="match status" value="1"/>
</dbReference>
<keyword evidence="3 6" id="KW-0732">Signal</keyword>
<accession>A0ABY9TUE7</accession>
<dbReference type="SUPFAM" id="SSF53474">
    <property type="entry name" value="alpha/beta-Hydrolases"/>
    <property type="match status" value="1"/>
</dbReference>
<dbReference type="PANTHER" id="PTHR11802">
    <property type="entry name" value="SERINE PROTEASE FAMILY S10 SERINE CARBOXYPEPTIDASE"/>
    <property type="match status" value="1"/>
</dbReference>
<keyword evidence="5" id="KW-0325">Glycoprotein</keyword>
<dbReference type="GO" id="GO:0004180">
    <property type="term" value="F:carboxypeptidase activity"/>
    <property type="evidence" value="ECO:0007669"/>
    <property type="project" value="UniProtKB-KW"/>
</dbReference>
<keyword evidence="8" id="KW-1185">Reference proteome</keyword>
<gene>
    <name evidence="7" type="ORF">RGQ13_17820</name>
</gene>
<evidence type="ECO:0000256" key="4">
    <source>
        <dbReference type="ARBA" id="ARBA00022801"/>
    </source>
</evidence>
<dbReference type="InterPro" id="IPR001563">
    <property type="entry name" value="Peptidase_S10"/>
</dbReference>
<keyword evidence="4" id="KW-0378">Hydrolase</keyword>
<keyword evidence="1 7" id="KW-0121">Carboxypeptidase</keyword>
<dbReference type="Proteomes" id="UP001258994">
    <property type="component" value="Chromosome"/>
</dbReference>
<evidence type="ECO:0000256" key="1">
    <source>
        <dbReference type="ARBA" id="ARBA00022645"/>
    </source>
</evidence>
<sequence>MKNLTIIASMLYFVSSLAFSAEPDNSRNLEIDHKVVTKHKTKVNGNKFSYTATAGTQPVWNENGDAIAALHYTYYQRDDVKDRSSRPLLISFNGGPGSASVWMHVAYTGPRVLNVDPEGYPLQPYGVKTNSYSVLDTADIVFVNPVNTGYSRILKNKEGKLPSKEEQKKLFFGVNADVKYLAEWLNTFVTRNNRWRSPKYLIGESYGTTRVSGLALELQSRQWMYLNGVVLVSPTDIGIERNGPVKAANRLPYFAAAAWYHKALGTDLQSKDLAEVLPEVETFTINEYLPALAMGGFIAPEQKQKIAEQVAKYSGLSIDVVLKSNLDISTRFFWKELLRERGQTIGRLDSRYLGIDKQDVGDSPDYNSELTSWLHSFTPAINYYMSEELNYKTDIKYNMFGNVHPWDRTNNKTGENLRLAMAQNPYLNVMVQAGYFDGATNYFDAKYTMWQLDPSSKMKQRLSFQGYRSGHMMYLRAEDLKKSNNDLRAFIKASIPAKDKAAKY</sequence>
<proteinExistence type="predicted"/>
<evidence type="ECO:0000256" key="5">
    <source>
        <dbReference type="ARBA" id="ARBA00023180"/>
    </source>
</evidence>
<dbReference type="PANTHER" id="PTHR11802:SF3">
    <property type="entry name" value="RETINOID-INDUCIBLE SERINE CARBOXYPEPTIDASE"/>
    <property type="match status" value="1"/>
</dbReference>
<dbReference type="InterPro" id="IPR029058">
    <property type="entry name" value="AB_hydrolase_fold"/>
</dbReference>
<keyword evidence="2" id="KW-0645">Protease</keyword>
<feature type="chain" id="PRO_5047352621" evidence="6">
    <location>
        <begin position="21"/>
        <end position="504"/>
    </location>
</feature>
<feature type="signal peptide" evidence="6">
    <location>
        <begin position="1"/>
        <end position="20"/>
    </location>
</feature>
<protein>
    <submittedName>
        <fullName evidence="7">Carboxypeptidase</fullName>
    </submittedName>
</protein>
<evidence type="ECO:0000313" key="8">
    <source>
        <dbReference type="Proteomes" id="UP001258994"/>
    </source>
</evidence>